<keyword evidence="2 4" id="KW-0547">Nucleotide-binding</keyword>
<dbReference type="Proteomes" id="UP000189857">
    <property type="component" value="Unassembled WGS sequence"/>
</dbReference>
<dbReference type="EMBL" id="FUXA01000009">
    <property type="protein sequence ID" value="SJZ79057.1"/>
    <property type="molecule type" value="Genomic_DNA"/>
</dbReference>
<evidence type="ECO:0000256" key="2">
    <source>
        <dbReference type="ARBA" id="ARBA00022741"/>
    </source>
</evidence>
<evidence type="ECO:0000259" key="5">
    <source>
        <dbReference type="PROSITE" id="PS50975"/>
    </source>
</evidence>
<evidence type="ECO:0000313" key="6">
    <source>
        <dbReference type="EMBL" id="SJZ79057.1"/>
    </source>
</evidence>
<evidence type="ECO:0000256" key="3">
    <source>
        <dbReference type="ARBA" id="ARBA00022840"/>
    </source>
</evidence>
<dbReference type="GO" id="GO:0016874">
    <property type="term" value="F:ligase activity"/>
    <property type="evidence" value="ECO:0007669"/>
    <property type="project" value="UniProtKB-KW"/>
</dbReference>
<dbReference type="PROSITE" id="PS50975">
    <property type="entry name" value="ATP_GRASP"/>
    <property type="match status" value="1"/>
</dbReference>
<reference evidence="6 7" key="1">
    <citation type="submission" date="2017-02" db="EMBL/GenBank/DDBJ databases">
        <authorList>
            <person name="Peterson S.W."/>
        </authorList>
    </citation>
    <scope>NUCLEOTIDE SEQUENCE [LARGE SCALE GENOMIC DNA]</scope>
    <source>
        <strain evidence="6 7">ATCC 17233</strain>
    </source>
</reference>
<dbReference type="PANTHER" id="PTHR43585:SF2">
    <property type="entry name" value="ATP-GRASP ENZYME FSQD"/>
    <property type="match status" value="1"/>
</dbReference>
<name>A0A1T4NJ35_9FIRM</name>
<dbReference type="Gene3D" id="3.30.1490.20">
    <property type="entry name" value="ATP-grasp fold, A domain"/>
    <property type="match status" value="1"/>
</dbReference>
<dbReference type="GO" id="GO:0046872">
    <property type="term" value="F:metal ion binding"/>
    <property type="evidence" value="ECO:0007669"/>
    <property type="project" value="InterPro"/>
</dbReference>
<keyword evidence="1" id="KW-0436">Ligase</keyword>
<dbReference type="Gene3D" id="3.30.470.20">
    <property type="entry name" value="ATP-grasp fold, B domain"/>
    <property type="match status" value="1"/>
</dbReference>
<evidence type="ECO:0000256" key="4">
    <source>
        <dbReference type="PROSITE-ProRule" id="PRU00409"/>
    </source>
</evidence>
<dbReference type="AlphaFoldDB" id="A0A1T4NJ35"/>
<dbReference type="GO" id="GO:0005524">
    <property type="term" value="F:ATP binding"/>
    <property type="evidence" value="ECO:0007669"/>
    <property type="project" value="UniProtKB-UniRule"/>
</dbReference>
<dbReference type="SUPFAM" id="SSF56059">
    <property type="entry name" value="Glutathione synthetase ATP-binding domain-like"/>
    <property type="match status" value="1"/>
</dbReference>
<proteinExistence type="predicted"/>
<dbReference type="Pfam" id="PF13535">
    <property type="entry name" value="ATP-grasp_4"/>
    <property type="match status" value="1"/>
</dbReference>
<dbReference type="InterPro" id="IPR052032">
    <property type="entry name" value="ATP-dep_AA_Ligase"/>
</dbReference>
<dbReference type="Gene3D" id="3.40.50.20">
    <property type="match status" value="1"/>
</dbReference>
<gene>
    <name evidence="6" type="ORF">SAMN02745110_01602</name>
</gene>
<evidence type="ECO:0000256" key="1">
    <source>
        <dbReference type="ARBA" id="ARBA00022598"/>
    </source>
</evidence>
<protein>
    <submittedName>
        <fullName evidence="6">Biotin carboxylase</fullName>
    </submittedName>
</protein>
<dbReference type="PANTHER" id="PTHR43585">
    <property type="entry name" value="FUMIPYRROLE BIOSYNTHESIS PROTEIN C"/>
    <property type="match status" value="1"/>
</dbReference>
<dbReference type="InterPro" id="IPR011761">
    <property type="entry name" value="ATP-grasp"/>
</dbReference>
<feature type="domain" description="ATP-grasp" evidence="5">
    <location>
        <begin position="107"/>
        <end position="297"/>
    </location>
</feature>
<dbReference type="RefSeq" id="WP_078787444.1">
    <property type="nucleotide sequence ID" value="NZ_CACZYW010000007.1"/>
</dbReference>
<keyword evidence="7" id="KW-1185">Reference proteome</keyword>
<dbReference type="OrthoDB" id="9813261at2"/>
<evidence type="ECO:0000313" key="7">
    <source>
        <dbReference type="Proteomes" id="UP000189857"/>
    </source>
</evidence>
<accession>A0A1T4NJ35</accession>
<keyword evidence="3 4" id="KW-0067">ATP-binding</keyword>
<dbReference type="InterPro" id="IPR013815">
    <property type="entry name" value="ATP_grasp_subdomain_1"/>
</dbReference>
<organism evidence="6 7">
    <name type="scientific">Eubacterium ruminantium</name>
    <dbReference type="NCBI Taxonomy" id="42322"/>
    <lineage>
        <taxon>Bacteria</taxon>
        <taxon>Bacillati</taxon>
        <taxon>Bacillota</taxon>
        <taxon>Clostridia</taxon>
        <taxon>Eubacteriales</taxon>
        <taxon>Eubacteriaceae</taxon>
        <taxon>Eubacterium</taxon>
    </lineage>
</organism>
<sequence>MKKLAIIGASHFQNPLILKAKEMGLETHVFAWASGDIGETTADYFYPISIRETDAILEKCKEIGIDGICTIGSDLATVAVNHVAEKLGLPGNSIRATELSTNKRLMREAFRINNIASPMSIPADSIDDVPVDKRKYPLIVKPTDRSGSRGITKVFSDAELSEAIKLAKEQSFENAALVEEFAEGNEYSVESISFKGQHTLLSVTRKYTTGSPNYIETGHIEPAPGIDMDKIRKLVFPALDALQLTNGASHCELKIDDDHNVNIIEIGGRMGGDFIGSDLVKLSTGIDFVEAVVKVALGEKPSLEPKDHYNYSAVRFIFDENDAEALKKIRAEHPELIDAFEIDDDLSSEVTDSSSRHGYFIFHTGDLETAQRYLP</sequence>